<keyword evidence="2" id="KW-1185">Reference proteome</keyword>
<organism evidence="1 2">
    <name type="scientific">Halorubrum xinjiangense</name>
    <dbReference type="NCBI Taxonomy" id="261291"/>
    <lineage>
        <taxon>Archaea</taxon>
        <taxon>Methanobacteriati</taxon>
        <taxon>Methanobacteriota</taxon>
        <taxon>Stenosarchaea group</taxon>
        <taxon>Halobacteria</taxon>
        <taxon>Halobacteriales</taxon>
        <taxon>Haloferacaceae</taxon>
        <taxon>Halorubrum</taxon>
    </lineage>
</organism>
<reference evidence="1 2" key="1">
    <citation type="submission" date="2016-10" db="EMBL/GenBank/DDBJ databases">
        <authorList>
            <person name="Varghese N."/>
            <person name="Submissions S."/>
        </authorList>
    </citation>
    <scope>NUCLEOTIDE SEQUENCE [LARGE SCALE GENOMIC DNA]</scope>
    <source>
        <strain evidence="1 2">CGMCC 1.3527</strain>
    </source>
</reference>
<sequence length="39" mass="4360">MFTAIYVADLIRRRFVLRASEDDPSVDDMAVAEGIVSDD</sequence>
<dbReference type="Proteomes" id="UP000324020">
    <property type="component" value="Unassembled WGS sequence"/>
</dbReference>
<gene>
    <name evidence="1" type="ORF">SAMN04488067_11141</name>
</gene>
<dbReference type="AlphaFoldDB" id="A0A1G7Q572"/>
<evidence type="ECO:0000313" key="2">
    <source>
        <dbReference type="Proteomes" id="UP000324020"/>
    </source>
</evidence>
<accession>A0A1G7Q572</accession>
<proteinExistence type="predicted"/>
<evidence type="ECO:0000313" key="1">
    <source>
        <dbReference type="EMBL" id="SDF93656.1"/>
    </source>
</evidence>
<protein>
    <submittedName>
        <fullName evidence="1">Nitric oxide reductase subunit B</fullName>
    </submittedName>
</protein>
<name>A0A1G7Q572_9EURY</name>
<dbReference type="EMBL" id="FNBO01000011">
    <property type="protein sequence ID" value="SDF93656.1"/>
    <property type="molecule type" value="Genomic_DNA"/>
</dbReference>